<name>A0A0A8YMI9_ARUDO</name>
<reference evidence="1" key="2">
    <citation type="journal article" date="2015" name="Data Brief">
        <title>Shoot transcriptome of the giant reed, Arundo donax.</title>
        <authorList>
            <person name="Barrero R.A."/>
            <person name="Guerrero F.D."/>
            <person name="Moolhuijzen P."/>
            <person name="Goolsby J.A."/>
            <person name="Tidwell J."/>
            <person name="Bellgard S.E."/>
            <person name="Bellgard M.I."/>
        </authorList>
    </citation>
    <scope>NUCLEOTIDE SEQUENCE</scope>
    <source>
        <tissue evidence="1">Shoot tissue taken approximately 20 cm above the soil surface</tissue>
    </source>
</reference>
<proteinExistence type="predicted"/>
<organism evidence="1">
    <name type="scientific">Arundo donax</name>
    <name type="common">Giant reed</name>
    <name type="synonym">Donax arundinaceus</name>
    <dbReference type="NCBI Taxonomy" id="35708"/>
    <lineage>
        <taxon>Eukaryota</taxon>
        <taxon>Viridiplantae</taxon>
        <taxon>Streptophyta</taxon>
        <taxon>Embryophyta</taxon>
        <taxon>Tracheophyta</taxon>
        <taxon>Spermatophyta</taxon>
        <taxon>Magnoliopsida</taxon>
        <taxon>Liliopsida</taxon>
        <taxon>Poales</taxon>
        <taxon>Poaceae</taxon>
        <taxon>PACMAD clade</taxon>
        <taxon>Arundinoideae</taxon>
        <taxon>Arundineae</taxon>
        <taxon>Arundo</taxon>
    </lineage>
</organism>
<reference evidence="1" key="1">
    <citation type="submission" date="2014-09" db="EMBL/GenBank/DDBJ databases">
        <authorList>
            <person name="Magalhaes I.L.F."/>
            <person name="Oliveira U."/>
            <person name="Santos F.R."/>
            <person name="Vidigal T.H.D.A."/>
            <person name="Brescovit A.D."/>
            <person name="Santos A.J."/>
        </authorList>
    </citation>
    <scope>NUCLEOTIDE SEQUENCE</scope>
    <source>
        <tissue evidence="1">Shoot tissue taken approximately 20 cm above the soil surface</tissue>
    </source>
</reference>
<sequence>MPRNRNFLNVGIFS</sequence>
<dbReference type="EMBL" id="GBRH01274103">
    <property type="protein sequence ID" value="JAD23792.1"/>
    <property type="molecule type" value="Transcribed_RNA"/>
</dbReference>
<protein>
    <submittedName>
        <fullName evidence="1">Uncharacterized protein</fullName>
    </submittedName>
</protein>
<evidence type="ECO:0000313" key="1">
    <source>
        <dbReference type="EMBL" id="JAD23792.1"/>
    </source>
</evidence>
<accession>A0A0A8YMI9</accession>